<proteinExistence type="predicted"/>
<protein>
    <recommendedName>
        <fullName evidence="4">Ligand-binding SRPBCC domain-containing protein</fullName>
    </recommendedName>
</protein>
<accession>A0ABW6ETQ0</accession>
<sequence>MSRPAPGPASWDRIVRTSTLPGVDPQKLWIDVTSMSGVNLELLPYMRMTLPRELRRDPSIRQVPLGSSLGKSWIFLGGLLPIDFDDIVIAEREEGHRFLERSTTSCTKVWQHERIIEETPGGARLTDRLSYLLRPHMRPVRAPFRRAMGGLFTHRHRKVQQHYSDHAHRAGGEGDSRG</sequence>
<dbReference type="Gene3D" id="3.30.530.20">
    <property type="match status" value="1"/>
</dbReference>
<dbReference type="Proteomes" id="UP001598352">
    <property type="component" value="Unassembled WGS sequence"/>
</dbReference>
<name>A0ABW6ETQ0_9ACTN</name>
<evidence type="ECO:0000313" key="2">
    <source>
        <dbReference type="EMBL" id="MFD4821684.1"/>
    </source>
</evidence>
<evidence type="ECO:0000256" key="1">
    <source>
        <dbReference type="SAM" id="MobiDB-lite"/>
    </source>
</evidence>
<dbReference type="EMBL" id="JBHXKZ010000002">
    <property type="protein sequence ID" value="MFD4821684.1"/>
    <property type="molecule type" value="Genomic_DNA"/>
</dbReference>
<evidence type="ECO:0000313" key="3">
    <source>
        <dbReference type="Proteomes" id="UP001598352"/>
    </source>
</evidence>
<organism evidence="2 3">
    <name type="scientific">Streptomyces rubiginosohelvolus</name>
    <dbReference type="NCBI Taxonomy" id="67362"/>
    <lineage>
        <taxon>Bacteria</taxon>
        <taxon>Bacillati</taxon>
        <taxon>Actinomycetota</taxon>
        <taxon>Actinomycetes</taxon>
        <taxon>Kitasatosporales</taxon>
        <taxon>Streptomycetaceae</taxon>
        <taxon>Streptomyces</taxon>
    </lineage>
</organism>
<keyword evidence="3" id="KW-1185">Reference proteome</keyword>
<evidence type="ECO:0008006" key="4">
    <source>
        <dbReference type="Google" id="ProtNLM"/>
    </source>
</evidence>
<dbReference type="InterPro" id="IPR023393">
    <property type="entry name" value="START-like_dom_sf"/>
</dbReference>
<dbReference type="RefSeq" id="WP_382770114.1">
    <property type="nucleotide sequence ID" value="NZ_JBHXED010000090.1"/>
</dbReference>
<comment type="caution">
    <text evidence="2">The sequence shown here is derived from an EMBL/GenBank/DDBJ whole genome shotgun (WGS) entry which is preliminary data.</text>
</comment>
<feature type="compositionally biased region" description="Basic and acidic residues" evidence="1">
    <location>
        <begin position="163"/>
        <end position="178"/>
    </location>
</feature>
<reference evidence="2 3" key="1">
    <citation type="submission" date="2024-09" db="EMBL/GenBank/DDBJ databases">
        <title>The Natural Products Discovery Center: Release of the First 8490 Sequenced Strains for Exploring Actinobacteria Biosynthetic Diversity.</title>
        <authorList>
            <person name="Kalkreuter E."/>
            <person name="Kautsar S.A."/>
            <person name="Yang D."/>
            <person name="Bader C.D."/>
            <person name="Teijaro C.N."/>
            <person name="Fluegel L."/>
            <person name="Davis C.M."/>
            <person name="Simpson J.R."/>
            <person name="Lauterbach L."/>
            <person name="Steele A.D."/>
            <person name="Gui C."/>
            <person name="Meng S."/>
            <person name="Li G."/>
            <person name="Viehrig K."/>
            <person name="Ye F."/>
            <person name="Su P."/>
            <person name="Kiefer A.F."/>
            <person name="Nichols A."/>
            <person name="Cepeda A.J."/>
            <person name="Yan W."/>
            <person name="Fan B."/>
            <person name="Jiang Y."/>
            <person name="Adhikari A."/>
            <person name="Zheng C.-J."/>
            <person name="Schuster L."/>
            <person name="Cowan T.M."/>
            <person name="Smanski M.J."/>
            <person name="Chevrette M.G."/>
            <person name="De Carvalho L.P.S."/>
            <person name="Shen B."/>
        </authorList>
    </citation>
    <scope>NUCLEOTIDE SEQUENCE [LARGE SCALE GENOMIC DNA]</scope>
    <source>
        <strain evidence="2 3">NPDC058428</strain>
    </source>
</reference>
<gene>
    <name evidence="2" type="ORF">ACFWOQ_03830</name>
</gene>
<feature type="region of interest" description="Disordered" evidence="1">
    <location>
        <begin position="158"/>
        <end position="178"/>
    </location>
</feature>